<accession>A0A150M8X2</accession>
<gene>
    <name evidence="2" type="ORF">B4135_0064</name>
</gene>
<dbReference type="InterPro" id="IPR041262">
    <property type="entry name" value="GerD_central"/>
</dbReference>
<comment type="caution">
    <text evidence="2">The sequence shown here is derived from an EMBL/GenBank/DDBJ whole genome shotgun (WGS) entry which is preliminary data.</text>
</comment>
<sequence length="242" mass="27970">MQDKNPLRRFHAGRPGIPSLRRHFPVRIFFCQKIILITTPSLGKEPVRVMKKTIMLPFLALFLIPLGCSTQAENVGELKYEETKKMVTDILKTDEGKQAVKELLADEQFKTSFIMDNQTVTKAIEDTLVSNKGKEFWKKAFEDPAFAETFAKSMRTETEKLLKSLMKDPEYRGMMMEVLRDPEMEKELSDLMKSNEYREHLKQLITETMESPLFQAKVQDLIIRSAESIRKENQDGASNNTQ</sequence>
<dbReference type="STRING" id="301148.B4135_0064"/>
<feature type="domain" description="Spore germination GerD central core" evidence="1">
    <location>
        <begin position="114"/>
        <end position="224"/>
    </location>
</feature>
<dbReference type="AlphaFoldDB" id="A0A150M8X2"/>
<dbReference type="EMBL" id="LQYT01000030">
    <property type="protein sequence ID" value="KYD20682.1"/>
    <property type="molecule type" value="Genomic_DNA"/>
</dbReference>
<protein>
    <recommendedName>
        <fullName evidence="1">Spore germination GerD central core domain-containing protein</fullName>
    </recommendedName>
</protein>
<evidence type="ECO:0000313" key="2">
    <source>
        <dbReference type="EMBL" id="KYD20682.1"/>
    </source>
</evidence>
<dbReference type="Pfam" id="PF17898">
    <property type="entry name" value="GerD"/>
    <property type="match status" value="1"/>
</dbReference>
<name>A0A150M8X2_9BACI</name>
<dbReference type="PATRIC" id="fig|301148.3.peg.2744"/>
<organism evidence="2 3">
    <name type="scientific">Caldibacillus debilis</name>
    <dbReference type="NCBI Taxonomy" id="301148"/>
    <lineage>
        <taxon>Bacteria</taxon>
        <taxon>Bacillati</taxon>
        <taxon>Bacillota</taxon>
        <taxon>Bacilli</taxon>
        <taxon>Bacillales</taxon>
        <taxon>Bacillaceae</taxon>
        <taxon>Caldibacillus</taxon>
    </lineage>
</organism>
<evidence type="ECO:0000259" key="1">
    <source>
        <dbReference type="Pfam" id="PF17898"/>
    </source>
</evidence>
<evidence type="ECO:0000313" key="3">
    <source>
        <dbReference type="Proteomes" id="UP000075683"/>
    </source>
</evidence>
<reference evidence="2 3" key="1">
    <citation type="submission" date="2016-01" db="EMBL/GenBank/DDBJ databases">
        <title>Draft Genome Sequences of Seven Thermophilic Sporeformers Isolated from Foods.</title>
        <authorList>
            <person name="Berendsen E.M."/>
            <person name="Wells-Bennik M.H."/>
            <person name="Krawcyk A.O."/>
            <person name="De Jong A."/>
            <person name="Holsappel S."/>
            <person name="Eijlander R.T."/>
            <person name="Kuipers O.P."/>
        </authorList>
    </citation>
    <scope>NUCLEOTIDE SEQUENCE [LARGE SCALE GENOMIC DNA]</scope>
    <source>
        <strain evidence="2 3">B4135</strain>
    </source>
</reference>
<dbReference type="Proteomes" id="UP000075683">
    <property type="component" value="Unassembled WGS sequence"/>
</dbReference>
<dbReference type="NCBIfam" id="NF040801">
    <property type="entry name" value="spore_GerD"/>
    <property type="match status" value="1"/>
</dbReference>
<proteinExistence type="predicted"/>